<protein>
    <submittedName>
        <fullName evidence="2">Uncharacterized protein</fullName>
    </submittedName>
</protein>
<dbReference type="AlphaFoldDB" id="A0AA96WCQ7"/>
<feature type="transmembrane region" description="Helical" evidence="1">
    <location>
        <begin position="20"/>
        <end position="41"/>
    </location>
</feature>
<keyword evidence="1" id="KW-0812">Transmembrane</keyword>
<evidence type="ECO:0000313" key="2">
    <source>
        <dbReference type="EMBL" id="WNZ22823.1"/>
    </source>
</evidence>
<evidence type="ECO:0000256" key="1">
    <source>
        <dbReference type="SAM" id="Phobius"/>
    </source>
</evidence>
<organism evidence="2">
    <name type="scientific">Leptolyngbya sp. NK1-12</name>
    <dbReference type="NCBI Taxonomy" id="2547451"/>
    <lineage>
        <taxon>Bacteria</taxon>
        <taxon>Bacillati</taxon>
        <taxon>Cyanobacteriota</taxon>
        <taxon>Cyanophyceae</taxon>
        <taxon>Leptolyngbyales</taxon>
        <taxon>Leptolyngbyaceae</taxon>
        <taxon>Leptolyngbya group</taxon>
        <taxon>Leptolyngbya</taxon>
    </lineage>
</organism>
<keyword evidence="1" id="KW-1133">Transmembrane helix</keyword>
<reference evidence="2" key="1">
    <citation type="submission" date="2020-05" db="EMBL/GenBank/DDBJ databases">
        <authorList>
            <person name="Zhu T."/>
            <person name="Keshari N."/>
            <person name="Lu X."/>
        </authorList>
    </citation>
    <scope>NUCLEOTIDE SEQUENCE</scope>
    <source>
        <strain evidence="2">NK1-12</strain>
    </source>
</reference>
<proteinExistence type="predicted"/>
<accession>A0AA96WCQ7</accession>
<sequence length="226" mass="23680">MNDFVETPVEYPVSIWEGVAITAGAVLLVIAGLAGLGIKALGNAFDAERAEAIAQSLMTYEIPGGSRGFFGTNIGGGKMAVVTSIATVTPATSPGASPQSPQSIPTVELFLARMPLVAPETATEEPNPSPEPRNELFSGFSFSFQDPATFQVNEARTEEKPVCGMITPVEIQQGSLTVASDAAPLPAVKYEAKRVLDDESHIVVISALGDRAAEQANQVFNSLVCQ</sequence>
<gene>
    <name evidence="2" type="ORF">HJG54_08110</name>
</gene>
<dbReference type="RefSeq" id="WP_316434364.1">
    <property type="nucleotide sequence ID" value="NZ_CP053586.1"/>
</dbReference>
<name>A0AA96WCQ7_9CYAN</name>
<dbReference type="EMBL" id="CP053586">
    <property type="protein sequence ID" value="WNZ22823.1"/>
    <property type="molecule type" value="Genomic_DNA"/>
</dbReference>
<keyword evidence="1" id="KW-0472">Membrane</keyword>